<evidence type="ECO:0008006" key="3">
    <source>
        <dbReference type="Google" id="ProtNLM"/>
    </source>
</evidence>
<sequence>MTATDDLSNLLPTADQLKQKAAMAEAAKADEAERARIAGEAEKRALIERLSKPSGVSDEEALKRVAIIIQRAVSNGFTEVQVFRFPNTLCTDRGRALNQAEAGWEETLTGLPKEMLEFWRRELQPRGYRIRYQIVDFSSGAPGDVGIFVEWS</sequence>
<accession>A0ABW0PUJ9</accession>
<comment type="caution">
    <text evidence="1">The sequence shown here is derived from an EMBL/GenBank/DDBJ whole genome shotgun (WGS) entry which is preliminary data.</text>
</comment>
<dbReference type="EMBL" id="JBHSML010000003">
    <property type="protein sequence ID" value="MFC5515831.1"/>
    <property type="molecule type" value="Genomic_DNA"/>
</dbReference>
<gene>
    <name evidence="1" type="ORF">ACFPP9_08630</name>
</gene>
<evidence type="ECO:0000313" key="1">
    <source>
        <dbReference type="EMBL" id="MFC5515831.1"/>
    </source>
</evidence>
<evidence type="ECO:0000313" key="2">
    <source>
        <dbReference type="Proteomes" id="UP001596150"/>
    </source>
</evidence>
<keyword evidence="2" id="KW-1185">Reference proteome</keyword>
<dbReference type="RefSeq" id="WP_266341948.1">
    <property type="nucleotide sequence ID" value="NZ_JAPKNH010000001.1"/>
</dbReference>
<name>A0ABW0PUJ9_9HYPH</name>
<proteinExistence type="predicted"/>
<reference evidence="2" key="1">
    <citation type="journal article" date="2019" name="Int. J. Syst. Evol. Microbiol.">
        <title>The Global Catalogue of Microorganisms (GCM) 10K type strain sequencing project: providing services to taxonomists for standard genome sequencing and annotation.</title>
        <authorList>
            <consortium name="The Broad Institute Genomics Platform"/>
            <consortium name="The Broad Institute Genome Sequencing Center for Infectious Disease"/>
            <person name="Wu L."/>
            <person name="Ma J."/>
        </authorList>
    </citation>
    <scope>NUCLEOTIDE SEQUENCE [LARGE SCALE GENOMIC DNA]</scope>
    <source>
        <strain evidence="2">KACC 12633</strain>
    </source>
</reference>
<organism evidence="1 2">
    <name type="scientific">Kaistia terrae</name>
    <dbReference type="NCBI Taxonomy" id="537017"/>
    <lineage>
        <taxon>Bacteria</taxon>
        <taxon>Pseudomonadati</taxon>
        <taxon>Pseudomonadota</taxon>
        <taxon>Alphaproteobacteria</taxon>
        <taxon>Hyphomicrobiales</taxon>
        <taxon>Kaistiaceae</taxon>
        <taxon>Kaistia</taxon>
    </lineage>
</organism>
<dbReference type="Proteomes" id="UP001596150">
    <property type="component" value="Unassembled WGS sequence"/>
</dbReference>
<protein>
    <recommendedName>
        <fullName evidence="3">Histidine kinase</fullName>
    </recommendedName>
</protein>